<reference evidence="2 3" key="1">
    <citation type="submission" date="2015-06" db="EMBL/GenBank/DDBJ databases">
        <title>Cloning and characterization of the uncialamcin biosynthetic gene cluster.</title>
        <authorList>
            <person name="Yan X."/>
            <person name="Huang T."/>
            <person name="Ge H."/>
            <person name="Shen B."/>
        </authorList>
    </citation>
    <scope>NUCLEOTIDE SEQUENCE [LARGE SCALE GENOMIC DNA]</scope>
    <source>
        <strain evidence="2 3">DCA2648</strain>
    </source>
</reference>
<evidence type="ECO:0000313" key="2">
    <source>
        <dbReference type="EMBL" id="OKH96624.1"/>
    </source>
</evidence>
<dbReference type="NCBIfam" id="TIGR02548">
    <property type="entry name" value="casB_cse2"/>
    <property type="match status" value="1"/>
</dbReference>
<dbReference type="STRING" id="1048205.AB852_01625"/>
<feature type="region of interest" description="Disordered" evidence="1">
    <location>
        <begin position="1"/>
        <end position="20"/>
    </location>
</feature>
<dbReference type="Gene3D" id="1.10.520.40">
    <property type="entry name" value="CRISPR-associated protein Cse2"/>
    <property type="match status" value="1"/>
</dbReference>
<dbReference type="InterPro" id="IPR038287">
    <property type="entry name" value="Cse2_sf"/>
</dbReference>
<evidence type="ECO:0008006" key="4">
    <source>
        <dbReference type="Google" id="ProtNLM"/>
    </source>
</evidence>
<accession>A0A1Q4VFM2</accession>
<protein>
    <recommendedName>
        <fullName evidence="4">CRISPR-associated protein Cse2</fullName>
    </recommendedName>
</protein>
<keyword evidence="3" id="KW-1185">Reference proteome</keyword>
<comment type="caution">
    <text evidence="2">The sequence shown here is derived from an EMBL/GenBank/DDBJ whole genome shotgun (WGS) entry which is preliminary data.</text>
</comment>
<evidence type="ECO:0000313" key="3">
    <source>
        <dbReference type="Proteomes" id="UP000186455"/>
    </source>
</evidence>
<dbReference type="EMBL" id="LFBV01000001">
    <property type="protein sequence ID" value="OKH96624.1"/>
    <property type="molecule type" value="Genomic_DNA"/>
</dbReference>
<sequence length="186" mass="20794">MDSRGRWRIEPASRTEMKPPGEELAALRAGLGRAAGTVPAMWPFYTSPVDGRVTAELEAEHAALALYGLHQQSQSRPMHQHGVSLGRALRTLHRSERFGQEAVDRRVAAAVSATSVPALVYRLRGLTAQLRNVEQPLDYDRLLLDLQRWKHPGSRGGVRRDWGLGYHGWRSPDQTSDEERPTPSDD</sequence>
<dbReference type="AlphaFoldDB" id="A0A1Q4VFM2"/>
<name>A0A1Q4VFM2_9ACTN</name>
<dbReference type="InterPro" id="IPR013382">
    <property type="entry name" value="CRISPR-assoc_prot_Cse2"/>
</dbReference>
<proteinExistence type="predicted"/>
<dbReference type="Pfam" id="PF09485">
    <property type="entry name" value="CRISPR_Cse2"/>
    <property type="match status" value="1"/>
</dbReference>
<evidence type="ECO:0000256" key="1">
    <source>
        <dbReference type="SAM" id="MobiDB-lite"/>
    </source>
</evidence>
<dbReference type="Proteomes" id="UP000186455">
    <property type="component" value="Unassembled WGS sequence"/>
</dbReference>
<dbReference type="CDD" id="cd09731">
    <property type="entry name" value="Cse2_I-E"/>
    <property type="match status" value="1"/>
</dbReference>
<organism evidence="2 3">
    <name type="scientific">Streptomyces uncialis</name>
    <dbReference type="NCBI Taxonomy" id="1048205"/>
    <lineage>
        <taxon>Bacteria</taxon>
        <taxon>Bacillati</taxon>
        <taxon>Actinomycetota</taxon>
        <taxon>Actinomycetes</taxon>
        <taxon>Kitasatosporales</taxon>
        <taxon>Streptomycetaceae</taxon>
        <taxon>Streptomyces</taxon>
    </lineage>
</organism>
<gene>
    <name evidence="2" type="ORF">AB852_01625</name>
</gene>